<dbReference type="Proteomes" id="UP001608902">
    <property type="component" value="Unassembled WGS sequence"/>
</dbReference>
<proteinExistence type="predicted"/>
<gene>
    <name evidence="1" type="ORF">AB6A40_004046</name>
</gene>
<dbReference type="EMBL" id="JBGFUD010002222">
    <property type="protein sequence ID" value="MFH4977337.1"/>
    <property type="molecule type" value="Genomic_DNA"/>
</dbReference>
<evidence type="ECO:0000313" key="1">
    <source>
        <dbReference type="EMBL" id="MFH4977337.1"/>
    </source>
</evidence>
<organism evidence="1 2">
    <name type="scientific">Gnathostoma spinigerum</name>
    <dbReference type="NCBI Taxonomy" id="75299"/>
    <lineage>
        <taxon>Eukaryota</taxon>
        <taxon>Metazoa</taxon>
        <taxon>Ecdysozoa</taxon>
        <taxon>Nematoda</taxon>
        <taxon>Chromadorea</taxon>
        <taxon>Rhabditida</taxon>
        <taxon>Spirurina</taxon>
        <taxon>Gnathostomatomorpha</taxon>
        <taxon>Gnathostomatoidea</taxon>
        <taxon>Gnathostomatidae</taxon>
        <taxon>Gnathostoma</taxon>
    </lineage>
</organism>
<keyword evidence="2" id="KW-1185">Reference proteome</keyword>
<evidence type="ECO:0000313" key="2">
    <source>
        <dbReference type="Proteomes" id="UP001608902"/>
    </source>
</evidence>
<dbReference type="AlphaFoldDB" id="A0ABD6EDI5"/>
<protein>
    <submittedName>
        <fullName evidence="1">Uncharacterized protein</fullName>
    </submittedName>
</protein>
<reference evidence="1 2" key="1">
    <citation type="submission" date="2024-08" db="EMBL/GenBank/DDBJ databases">
        <title>Gnathostoma spinigerum genome.</title>
        <authorList>
            <person name="Gonzalez-Bertolin B."/>
            <person name="Monzon S."/>
            <person name="Zaballos A."/>
            <person name="Jimenez P."/>
            <person name="Dekumyoy P."/>
            <person name="Varona S."/>
            <person name="Cuesta I."/>
            <person name="Sumanam S."/>
            <person name="Adisakwattana P."/>
            <person name="Gasser R.B."/>
            <person name="Hernandez-Gonzalez A."/>
            <person name="Young N.D."/>
            <person name="Perteguer M.J."/>
        </authorList>
    </citation>
    <scope>NUCLEOTIDE SEQUENCE [LARGE SCALE GENOMIC DNA]</scope>
    <source>
        <strain evidence="1">AL3</strain>
        <tissue evidence="1">Liver</tissue>
    </source>
</reference>
<comment type="caution">
    <text evidence="1">The sequence shown here is derived from an EMBL/GenBank/DDBJ whole genome shotgun (WGS) entry which is preliminary data.</text>
</comment>
<accession>A0ABD6EDI5</accession>
<sequence>MVLKNVYENTIIRIIPNELYNKLYFDEDQTSRHYSATYLEDTCHANQHVQMVGLFYNVYCVTDHLCETTDIKGYPTISVTNDVILQIHNFSTIIASNEWSLNVFE</sequence>
<name>A0ABD6EDI5_9BILA</name>